<reference evidence="1 2" key="1">
    <citation type="submission" date="2024-08" db="EMBL/GenBank/DDBJ databases">
        <authorList>
            <person name="Ishaq N."/>
        </authorList>
    </citation>
    <scope>NUCLEOTIDE SEQUENCE [LARGE SCALE GENOMIC DNA]</scope>
    <source>
        <strain evidence="1 2">DSM 18651</strain>
    </source>
</reference>
<organism evidence="1 2">
    <name type="scientific">Microbulbifer epialgicus</name>
    <dbReference type="NCBI Taxonomy" id="393907"/>
    <lineage>
        <taxon>Bacteria</taxon>
        <taxon>Pseudomonadati</taxon>
        <taxon>Pseudomonadota</taxon>
        <taxon>Gammaproteobacteria</taxon>
        <taxon>Cellvibrionales</taxon>
        <taxon>Microbulbiferaceae</taxon>
        <taxon>Microbulbifer</taxon>
    </lineage>
</organism>
<evidence type="ECO:0000313" key="1">
    <source>
        <dbReference type="EMBL" id="MFA0809365.1"/>
    </source>
</evidence>
<accession>A0ABV4NV43</accession>
<keyword evidence="2" id="KW-1185">Reference proteome</keyword>
<protein>
    <submittedName>
        <fullName evidence="1">Uncharacterized protein</fullName>
    </submittedName>
</protein>
<proteinExistence type="predicted"/>
<dbReference type="EMBL" id="JBGMEK010000001">
    <property type="protein sequence ID" value="MFA0809365.1"/>
    <property type="molecule type" value="Genomic_DNA"/>
</dbReference>
<evidence type="ECO:0000313" key="2">
    <source>
        <dbReference type="Proteomes" id="UP001569428"/>
    </source>
</evidence>
<dbReference type="RefSeq" id="WP_371836986.1">
    <property type="nucleotide sequence ID" value="NZ_JBGMEK010000001.1"/>
</dbReference>
<dbReference type="Proteomes" id="UP001569428">
    <property type="component" value="Unassembled WGS sequence"/>
</dbReference>
<gene>
    <name evidence="1" type="ORF">ACCI49_00415</name>
</gene>
<sequence length="72" mass="8318">MREEAETKSGHTILLCELRRWKPEHPRYGISYASTGILEGNNKKRIRRAFEALKNSTASHIDEMREVASLAY</sequence>
<comment type="caution">
    <text evidence="1">The sequence shown here is derived from an EMBL/GenBank/DDBJ whole genome shotgun (WGS) entry which is preliminary data.</text>
</comment>
<name>A0ABV4NV43_9GAMM</name>